<feature type="non-terminal residue" evidence="1">
    <location>
        <position position="99"/>
    </location>
</feature>
<name>A0A382N5A8_9ZZZZ</name>
<accession>A0A382N5A8</accession>
<evidence type="ECO:0008006" key="2">
    <source>
        <dbReference type="Google" id="ProtNLM"/>
    </source>
</evidence>
<dbReference type="Gene3D" id="3.40.50.980">
    <property type="match status" value="1"/>
</dbReference>
<dbReference type="EMBL" id="UINC01098051">
    <property type="protein sequence ID" value="SVC56266.1"/>
    <property type="molecule type" value="Genomic_DNA"/>
</dbReference>
<reference evidence="1" key="1">
    <citation type="submission" date="2018-05" db="EMBL/GenBank/DDBJ databases">
        <authorList>
            <person name="Lanie J.A."/>
            <person name="Ng W.-L."/>
            <person name="Kazmierczak K.M."/>
            <person name="Andrzejewski T.M."/>
            <person name="Davidsen T.M."/>
            <person name="Wayne K.J."/>
            <person name="Tettelin H."/>
            <person name="Glass J.I."/>
            <person name="Rusch D."/>
            <person name="Podicherti R."/>
            <person name="Tsui H.-C.T."/>
            <person name="Winkler M.E."/>
        </authorList>
    </citation>
    <scope>NUCLEOTIDE SEQUENCE</scope>
</reference>
<sequence length="99" mass="10998">MIDSIDKLTIKDLLLRANSNSIAILPTIQDNKFITYGNLINTTNKTQLVLHALDLKPHANIALSIKDGPKMASMFLAIASNFVACPLNPSYTKDEFIFY</sequence>
<dbReference type="SUPFAM" id="SSF56801">
    <property type="entry name" value="Acetyl-CoA synthetase-like"/>
    <property type="match status" value="1"/>
</dbReference>
<protein>
    <recommendedName>
        <fullName evidence="2">AMP-dependent synthetase/ligase domain-containing protein</fullName>
    </recommendedName>
</protein>
<evidence type="ECO:0000313" key="1">
    <source>
        <dbReference type="EMBL" id="SVC56266.1"/>
    </source>
</evidence>
<gene>
    <name evidence="1" type="ORF">METZ01_LOCUS309120</name>
</gene>
<proteinExistence type="predicted"/>
<organism evidence="1">
    <name type="scientific">marine metagenome</name>
    <dbReference type="NCBI Taxonomy" id="408172"/>
    <lineage>
        <taxon>unclassified sequences</taxon>
        <taxon>metagenomes</taxon>
        <taxon>ecological metagenomes</taxon>
    </lineage>
</organism>
<dbReference type="AlphaFoldDB" id="A0A382N5A8"/>